<feature type="transmembrane region" description="Helical" evidence="2">
    <location>
        <begin position="59"/>
        <end position="80"/>
    </location>
</feature>
<protein>
    <submittedName>
        <fullName evidence="4">Uncharacterized protein</fullName>
    </submittedName>
</protein>
<evidence type="ECO:0000313" key="5">
    <source>
        <dbReference type="Proteomes" id="UP000317243"/>
    </source>
</evidence>
<evidence type="ECO:0000256" key="3">
    <source>
        <dbReference type="SAM" id="SignalP"/>
    </source>
</evidence>
<feature type="region of interest" description="Disordered" evidence="1">
    <location>
        <begin position="213"/>
        <end position="244"/>
    </location>
</feature>
<feature type="transmembrane region" description="Helical" evidence="2">
    <location>
        <begin position="158"/>
        <end position="179"/>
    </location>
</feature>
<feature type="compositionally biased region" description="Acidic residues" evidence="1">
    <location>
        <begin position="233"/>
        <end position="244"/>
    </location>
</feature>
<feature type="transmembrane region" description="Helical" evidence="2">
    <location>
        <begin position="87"/>
        <end position="106"/>
    </location>
</feature>
<evidence type="ECO:0000313" key="4">
    <source>
        <dbReference type="EMBL" id="TWT57496.1"/>
    </source>
</evidence>
<organism evidence="4 5">
    <name type="scientific">Thalassoglobus neptunius</name>
    <dbReference type="NCBI Taxonomy" id="1938619"/>
    <lineage>
        <taxon>Bacteria</taxon>
        <taxon>Pseudomonadati</taxon>
        <taxon>Planctomycetota</taxon>
        <taxon>Planctomycetia</taxon>
        <taxon>Planctomycetales</taxon>
        <taxon>Planctomycetaceae</taxon>
        <taxon>Thalassoglobus</taxon>
    </lineage>
</organism>
<comment type="caution">
    <text evidence="4">The sequence shown here is derived from an EMBL/GenBank/DDBJ whole genome shotgun (WGS) entry which is preliminary data.</text>
</comment>
<proteinExistence type="predicted"/>
<keyword evidence="2" id="KW-0812">Transmembrane</keyword>
<keyword evidence="2" id="KW-1133">Transmembrane helix</keyword>
<keyword evidence="3" id="KW-0732">Signal</keyword>
<feature type="chain" id="PRO_5022909161" evidence="3">
    <location>
        <begin position="19"/>
        <end position="244"/>
    </location>
</feature>
<accession>A0A5C5X3G7</accession>
<gene>
    <name evidence="4" type="ORF">KOR42_08570</name>
</gene>
<feature type="signal peptide" evidence="3">
    <location>
        <begin position="1"/>
        <end position="18"/>
    </location>
</feature>
<dbReference type="AlphaFoldDB" id="A0A5C5X3G7"/>
<keyword evidence="2" id="KW-0472">Membrane</keyword>
<name>A0A5C5X3G7_9PLAN</name>
<feature type="transmembrane region" description="Helical" evidence="2">
    <location>
        <begin position="191"/>
        <end position="209"/>
    </location>
</feature>
<dbReference type="Proteomes" id="UP000317243">
    <property type="component" value="Unassembled WGS sequence"/>
</dbReference>
<reference evidence="4 5" key="1">
    <citation type="submission" date="2019-02" db="EMBL/GenBank/DDBJ databases">
        <title>Deep-cultivation of Planctomycetes and their phenomic and genomic characterization uncovers novel biology.</title>
        <authorList>
            <person name="Wiegand S."/>
            <person name="Jogler M."/>
            <person name="Boedeker C."/>
            <person name="Pinto D."/>
            <person name="Vollmers J."/>
            <person name="Rivas-Marin E."/>
            <person name="Kohn T."/>
            <person name="Peeters S.H."/>
            <person name="Heuer A."/>
            <person name="Rast P."/>
            <person name="Oberbeckmann S."/>
            <person name="Bunk B."/>
            <person name="Jeske O."/>
            <person name="Meyerdierks A."/>
            <person name="Storesund J.E."/>
            <person name="Kallscheuer N."/>
            <person name="Luecker S."/>
            <person name="Lage O.M."/>
            <person name="Pohl T."/>
            <person name="Merkel B.J."/>
            <person name="Hornburger P."/>
            <person name="Mueller R.-W."/>
            <person name="Bruemmer F."/>
            <person name="Labrenz M."/>
            <person name="Spormann A.M."/>
            <person name="Op Den Camp H."/>
            <person name="Overmann J."/>
            <person name="Amann R."/>
            <person name="Jetten M.S.M."/>
            <person name="Mascher T."/>
            <person name="Medema M.H."/>
            <person name="Devos D.P."/>
            <person name="Kaster A.-K."/>
            <person name="Ovreas L."/>
            <person name="Rohde M."/>
            <person name="Galperin M.Y."/>
            <person name="Jogler C."/>
        </authorList>
    </citation>
    <scope>NUCLEOTIDE SEQUENCE [LARGE SCALE GENOMIC DNA]</scope>
    <source>
        <strain evidence="4 5">KOR42</strain>
    </source>
</reference>
<dbReference type="EMBL" id="SIHI01000001">
    <property type="protein sequence ID" value="TWT57496.1"/>
    <property type="molecule type" value="Genomic_DNA"/>
</dbReference>
<dbReference type="RefSeq" id="WP_146507325.1">
    <property type="nucleotide sequence ID" value="NZ_SIHI01000001.1"/>
</dbReference>
<keyword evidence="5" id="KW-1185">Reference proteome</keyword>
<evidence type="ECO:0000256" key="1">
    <source>
        <dbReference type="SAM" id="MobiDB-lite"/>
    </source>
</evidence>
<evidence type="ECO:0000256" key="2">
    <source>
        <dbReference type="SAM" id="Phobius"/>
    </source>
</evidence>
<dbReference type="OrthoDB" id="10020921at2"/>
<sequence length="244" mass="25428" precursor="true">MLKILPLALIAILLGVAATEFPNPFEIPKELQLDANAMTAEQSAQLEAVKNDNAQKHHAIMGAIIGAVFAGCLALGGSLLAKRGIPIATISGVILGGVGGAIGGYASTYLLQYFRIHEQDQFVEALSIHGSFFIPIAIGLSVALIISKSMPPSPALTLVIVAAIGSGLYPLLAAIAFPLLQSDRVPPMGSANRALWLGLPILFIAATMIRQKPTEQASDAETTAEKPAPVPEPESDDNDSSDEA</sequence>
<feature type="transmembrane region" description="Helical" evidence="2">
    <location>
        <begin position="126"/>
        <end position="146"/>
    </location>
</feature>